<reference evidence="2 3" key="1">
    <citation type="journal article" date="2022" name="bioRxiv">
        <title>Genomics of Preaxostyla Flagellates Illuminates Evolutionary Transitions and the Path Towards Mitochondrial Loss.</title>
        <authorList>
            <person name="Novak L.V.F."/>
            <person name="Treitli S.C."/>
            <person name="Pyrih J."/>
            <person name="Halakuc P."/>
            <person name="Pipaliya S.V."/>
            <person name="Vacek V."/>
            <person name="Brzon O."/>
            <person name="Soukal P."/>
            <person name="Eme L."/>
            <person name="Dacks J.B."/>
            <person name="Karnkowska A."/>
            <person name="Elias M."/>
            <person name="Hampl V."/>
        </authorList>
    </citation>
    <scope>NUCLEOTIDE SEQUENCE [LARGE SCALE GENOMIC DNA]</scope>
    <source>
        <strain evidence="2">NAU3</strain>
        <tissue evidence="2">Gut</tissue>
    </source>
</reference>
<feature type="compositionally biased region" description="Basic and acidic residues" evidence="1">
    <location>
        <begin position="60"/>
        <end position="86"/>
    </location>
</feature>
<gene>
    <name evidence="2" type="ORF">BLNAU_9243</name>
</gene>
<protein>
    <submittedName>
        <fullName evidence="2">Uncharacterized protein</fullName>
    </submittedName>
</protein>
<dbReference type="EMBL" id="JARBJD010000062">
    <property type="protein sequence ID" value="KAK2955892.1"/>
    <property type="molecule type" value="Genomic_DNA"/>
</dbReference>
<keyword evidence="3" id="KW-1185">Reference proteome</keyword>
<evidence type="ECO:0000256" key="1">
    <source>
        <dbReference type="SAM" id="MobiDB-lite"/>
    </source>
</evidence>
<comment type="caution">
    <text evidence="2">The sequence shown here is derived from an EMBL/GenBank/DDBJ whole genome shotgun (WGS) entry which is preliminary data.</text>
</comment>
<feature type="region of interest" description="Disordered" evidence="1">
    <location>
        <begin position="28"/>
        <end position="86"/>
    </location>
</feature>
<feature type="compositionally biased region" description="Basic and acidic residues" evidence="1">
    <location>
        <begin position="40"/>
        <end position="51"/>
    </location>
</feature>
<name>A0ABQ9XWL9_9EUKA</name>
<sequence>MSLIQGIHDVKKVFERTNQNALDLRNVKNARYGSSLSDGWGRKESEKKEEPTEQVEEEERERREGEATSDRRGEGEGDEARRRHFE</sequence>
<evidence type="ECO:0000313" key="3">
    <source>
        <dbReference type="Proteomes" id="UP001281761"/>
    </source>
</evidence>
<dbReference type="Proteomes" id="UP001281761">
    <property type="component" value="Unassembled WGS sequence"/>
</dbReference>
<proteinExistence type="predicted"/>
<accession>A0ABQ9XWL9</accession>
<organism evidence="2 3">
    <name type="scientific">Blattamonas nauphoetae</name>
    <dbReference type="NCBI Taxonomy" id="2049346"/>
    <lineage>
        <taxon>Eukaryota</taxon>
        <taxon>Metamonada</taxon>
        <taxon>Preaxostyla</taxon>
        <taxon>Oxymonadida</taxon>
        <taxon>Blattamonas</taxon>
    </lineage>
</organism>
<evidence type="ECO:0000313" key="2">
    <source>
        <dbReference type="EMBL" id="KAK2955892.1"/>
    </source>
</evidence>